<dbReference type="Proteomes" id="UP000179219">
    <property type="component" value="Unassembled WGS sequence"/>
</dbReference>
<gene>
    <name evidence="1" type="ORF">A2159_02540</name>
</gene>
<evidence type="ECO:0000313" key="1">
    <source>
        <dbReference type="EMBL" id="OGM08442.1"/>
    </source>
</evidence>
<accession>A0A1F7X039</accession>
<dbReference type="Gene3D" id="3.40.50.1000">
    <property type="entry name" value="HAD superfamily/HAD-like"/>
    <property type="match status" value="1"/>
</dbReference>
<proteinExistence type="predicted"/>
<dbReference type="Gene3D" id="1.10.150.240">
    <property type="entry name" value="Putative phosphatase, domain 2"/>
    <property type="match status" value="1"/>
</dbReference>
<reference evidence="1 2" key="1">
    <citation type="journal article" date="2016" name="Nat. Commun.">
        <title>Thousands of microbial genomes shed light on interconnected biogeochemical processes in an aquifer system.</title>
        <authorList>
            <person name="Anantharaman K."/>
            <person name="Brown C.T."/>
            <person name="Hug L.A."/>
            <person name="Sharon I."/>
            <person name="Castelle C.J."/>
            <person name="Probst A.J."/>
            <person name="Thomas B.C."/>
            <person name="Singh A."/>
            <person name="Wilkins M.J."/>
            <person name="Karaoz U."/>
            <person name="Brodie E.L."/>
            <person name="Williams K.H."/>
            <person name="Hubbard S.S."/>
            <person name="Banfield J.F."/>
        </authorList>
    </citation>
    <scope>NUCLEOTIDE SEQUENCE [LARGE SCALE GENOMIC DNA]</scope>
</reference>
<organism evidence="1 2">
    <name type="scientific">Candidatus Woesebacteria bacterium RBG_13_34_9</name>
    <dbReference type="NCBI Taxonomy" id="1802477"/>
    <lineage>
        <taxon>Bacteria</taxon>
        <taxon>Candidatus Woeseibacteriota</taxon>
    </lineage>
</organism>
<dbReference type="GO" id="GO:0008967">
    <property type="term" value="F:phosphoglycolate phosphatase activity"/>
    <property type="evidence" value="ECO:0007669"/>
    <property type="project" value="TreeGrafter"/>
</dbReference>
<name>A0A1F7X039_9BACT</name>
<dbReference type="PANTHER" id="PTHR43434">
    <property type="entry name" value="PHOSPHOGLYCOLATE PHOSPHATASE"/>
    <property type="match status" value="1"/>
</dbReference>
<sequence length="226" mass="25339">MKIKYIGFDKDGTLIDSVDAYTREWGKIIHAQFGIDPKIAERIFKVDAAGKPTAVQLALVLESSHIKLSEEKIFQKANEIASFLGKNVKGPLFPEVLDVLKKLKLLGFLIFISSGQQEEIVRKDLIRTNLLQYVDFYAGIKPTQPNFKKGEQHFKAAAKHLGVDFKTFVKEAVFIGDTPEDIEVARNANIFFIARVGQSSLKKLKRLGAKIMVSDFTNLPEIISTL</sequence>
<dbReference type="InterPro" id="IPR050155">
    <property type="entry name" value="HAD-like_hydrolase_sf"/>
</dbReference>
<comment type="caution">
    <text evidence="1">The sequence shown here is derived from an EMBL/GenBank/DDBJ whole genome shotgun (WGS) entry which is preliminary data.</text>
</comment>
<dbReference type="EMBL" id="MGFP01000049">
    <property type="protein sequence ID" value="OGM08442.1"/>
    <property type="molecule type" value="Genomic_DNA"/>
</dbReference>
<dbReference type="AlphaFoldDB" id="A0A1F7X039"/>
<evidence type="ECO:0008006" key="3">
    <source>
        <dbReference type="Google" id="ProtNLM"/>
    </source>
</evidence>
<dbReference type="GO" id="GO:0006281">
    <property type="term" value="P:DNA repair"/>
    <property type="evidence" value="ECO:0007669"/>
    <property type="project" value="TreeGrafter"/>
</dbReference>
<dbReference type="InterPro" id="IPR036412">
    <property type="entry name" value="HAD-like_sf"/>
</dbReference>
<dbReference type="SFLD" id="SFLDS00003">
    <property type="entry name" value="Haloacid_Dehalogenase"/>
    <property type="match status" value="1"/>
</dbReference>
<dbReference type="Pfam" id="PF00702">
    <property type="entry name" value="Hydrolase"/>
    <property type="match status" value="1"/>
</dbReference>
<protein>
    <recommendedName>
        <fullName evidence="3">HAD family hydrolase</fullName>
    </recommendedName>
</protein>
<dbReference type="InterPro" id="IPR023198">
    <property type="entry name" value="PGP-like_dom2"/>
</dbReference>
<dbReference type="SFLD" id="SFLDG01129">
    <property type="entry name" value="C1.5:_HAD__Beta-PGM__Phosphata"/>
    <property type="match status" value="1"/>
</dbReference>
<evidence type="ECO:0000313" key="2">
    <source>
        <dbReference type="Proteomes" id="UP000179219"/>
    </source>
</evidence>
<dbReference type="InterPro" id="IPR023214">
    <property type="entry name" value="HAD_sf"/>
</dbReference>
<dbReference type="SUPFAM" id="SSF56784">
    <property type="entry name" value="HAD-like"/>
    <property type="match status" value="1"/>
</dbReference>
<dbReference type="PANTHER" id="PTHR43434:SF1">
    <property type="entry name" value="PHOSPHOGLYCOLATE PHOSPHATASE"/>
    <property type="match status" value="1"/>
</dbReference>